<proteinExistence type="predicted"/>
<accession>A0ABY2RPX7</accession>
<name>A0ABY2RPX7_9NOCA</name>
<keyword evidence="3" id="KW-1185">Reference proteome</keyword>
<dbReference type="RefSeq" id="WP_169310437.1">
    <property type="nucleotide sequence ID" value="NZ_SUMD01000002.1"/>
</dbReference>
<reference evidence="2 3" key="1">
    <citation type="submission" date="2019-04" db="EMBL/GenBank/DDBJ databases">
        <title>Rhodococcus oryzae sp. nov., a novel actinomycete isolated from rhizosphere soil of rice (Oryza sativa L.).</title>
        <authorList>
            <person name="Li C."/>
        </authorList>
    </citation>
    <scope>NUCLEOTIDE SEQUENCE [LARGE SCALE GENOMIC DNA]</scope>
    <source>
        <strain evidence="2 3">NEAU-CX67</strain>
    </source>
</reference>
<dbReference type="Proteomes" id="UP000305109">
    <property type="component" value="Unassembled WGS sequence"/>
</dbReference>
<protein>
    <recommendedName>
        <fullName evidence="4">Tyr recombinase domain-containing protein</fullName>
    </recommendedName>
</protein>
<organism evidence="2 3">
    <name type="scientific">Rhodococcus oryzae</name>
    <dbReference type="NCBI Taxonomy" id="2571143"/>
    <lineage>
        <taxon>Bacteria</taxon>
        <taxon>Bacillati</taxon>
        <taxon>Actinomycetota</taxon>
        <taxon>Actinomycetes</taxon>
        <taxon>Mycobacteriales</taxon>
        <taxon>Nocardiaceae</taxon>
        <taxon>Rhodococcus</taxon>
    </lineage>
</organism>
<dbReference type="InterPro" id="IPR013762">
    <property type="entry name" value="Integrase-like_cat_sf"/>
</dbReference>
<gene>
    <name evidence="2" type="ORF">FCG67_03765</name>
</gene>
<dbReference type="EMBL" id="SUMD01000002">
    <property type="protein sequence ID" value="TJZ80018.1"/>
    <property type="molecule type" value="Genomic_DNA"/>
</dbReference>
<comment type="caution">
    <text evidence="2">The sequence shown here is derived from an EMBL/GenBank/DDBJ whole genome shotgun (WGS) entry which is preliminary data.</text>
</comment>
<evidence type="ECO:0000313" key="3">
    <source>
        <dbReference type="Proteomes" id="UP000305109"/>
    </source>
</evidence>
<evidence type="ECO:0000256" key="1">
    <source>
        <dbReference type="ARBA" id="ARBA00023172"/>
    </source>
</evidence>
<dbReference type="Gene3D" id="1.10.443.10">
    <property type="entry name" value="Intergrase catalytic core"/>
    <property type="match status" value="1"/>
</dbReference>
<sequence>MSIPTYRAYLTAAGRVVHPTLFPPLRRRSLVEIRQLRRWPGVVKGAELRVASLDDQTNAYAWAQRDSYFTRRAQVVLDLVTGAGLRAAELRRLRFGDITPLELPGGVVVVVVAVSSYRGRVRRVPIVDDGKAMRLLKVCDGKRADAFVLAPDGVHVERNAVNRISERLCQHGCPPIDFEALRNRWVVDLASVVPAAIFMALADVSLEDLQRLVRAFEVVEDLDVLSTYLRAVQP</sequence>
<dbReference type="SUPFAM" id="SSF56349">
    <property type="entry name" value="DNA breaking-rejoining enzymes"/>
    <property type="match status" value="1"/>
</dbReference>
<evidence type="ECO:0000313" key="2">
    <source>
        <dbReference type="EMBL" id="TJZ80018.1"/>
    </source>
</evidence>
<evidence type="ECO:0008006" key="4">
    <source>
        <dbReference type="Google" id="ProtNLM"/>
    </source>
</evidence>
<dbReference type="InterPro" id="IPR011010">
    <property type="entry name" value="DNA_brk_join_enz"/>
</dbReference>
<keyword evidence="1" id="KW-0233">DNA recombination</keyword>